<dbReference type="Pfam" id="PF09933">
    <property type="entry name" value="DUF2165"/>
    <property type="match status" value="1"/>
</dbReference>
<sequence>MAQALLVAGLAGWLGIGAFENIRVPRANADMVADVIAMRVIRTESPELFRLVGGNRIESPLFHKFAFAAIVIAESLSVILMTAGSLGLLGALAGFWAVEPAKIIAAAGVLGFTLVWSGFLVGGQWFHYFLGHQEAQHTHFMLAIWGVVVFGIVVGF</sequence>
<dbReference type="AlphaFoldDB" id="A0A840AKT8"/>
<dbReference type="RefSeq" id="WP_183397582.1">
    <property type="nucleotide sequence ID" value="NZ_JACIDS010000001.1"/>
</dbReference>
<dbReference type="EMBL" id="JACIDS010000001">
    <property type="protein sequence ID" value="MBB3929978.1"/>
    <property type="molecule type" value="Genomic_DNA"/>
</dbReference>
<accession>A0A840AKT8</accession>
<keyword evidence="1" id="KW-0472">Membrane</keyword>
<protein>
    <submittedName>
        <fullName evidence="2">Putative small integral membrane protein</fullName>
    </submittedName>
</protein>
<feature type="transmembrane region" description="Helical" evidence="1">
    <location>
        <begin position="103"/>
        <end position="126"/>
    </location>
</feature>
<feature type="transmembrane region" description="Helical" evidence="1">
    <location>
        <begin position="138"/>
        <end position="155"/>
    </location>
</feature>
<dbReference type="InterPro" id="IPR018681">
    <property type="entry name" value="DUF2165_transmembrane"/>
</dbReference>
<proteinExistence type="predicted"/>
<evidence type="ECO:0000256" key="1">
    <source>
        <dbReference type="SAM" id="Phobius"/>
    </source>
</evidence>
<evidence type="ECO:0000313" key="2">
    <source>
        <dbReference type="EMBL" id="MBB3929978.1"/>
    </source>
</evidence>
<gene>
    <name evidence="2" type="ORF">GGR25_000997</name>
</gene>
<name>A0A840AKT8_9HYPH</name>
<keyword evidence="1" id="KW-0812">Transmembrane</keyword>
<feature type="transmembrane region" description="Helical" evidence="1">
    <location>
        <begin position="65"/>
        <end position="96"/>
    </location>
</feature>
<organism evidence="2 3">
    <name type="scientific">Kaistia hirudinis</name>
    <dbReference type="NCBI Taxonomy" id="1293440"/>
    <lineage>
        <taxon>Bacteria</taxon>
        <taxon>Pseudomonadati</taxon>
        <taxon>Pseudomonadota</taxon>
        <taxon>Alphaproteobacteria</taxon>
        <taxon>Hyphomicrobiales</taxon>
        <taxon>Kaistiaceae</taxon>
        <taxon>Kaistia</taxon>
    </lineage>
</organism>
<reference evidence="2 3" key="1">
    <citation type="submission" date="2020-08" db="EMBL/GenBank/DDBJ databases">
        <title>Genomic Encyclopedia of Type Strains, Phase IV (KMG-IV): sequencing the most valuable type-strain genomes for metagenomic binning, comparative biology and taxonomic classification.</title>
        <authorList>
            <person name="Goeker M."/>
        </authorList>
    </citation>
    <scope>NUCLEOTIDE SEQUENCE [LARGE SCALE GENOMIC DNA]</scope>
    <source>
        <strain evidence="2 3">DSM 25966</strain>
    </source>
</reference>
<keyword evidence="3" id="KW-1185">Reference proteome</keyword>
<comment type="caution">
    <text evidence="2">The sequence shown here is derived from an EMBL/GenBank/DDBJ whole genome shotgun (WGS) entry which is preliminary data.</text>
</comment>
<dbReference type="Proteomes" id="UP000553963">
    <property type="component" value="Unassembled WGS sequence"/>
</dbReference>
<evidence type="ECO:0000313" key="3">
    <source>
        <dbReference type="Proteomes" id="UP000553963"/>
    </source>
</evidence>
<keyword evidence="1" id="KW-1133">Transmembrane helix</keyword>